<dbReference type="RefSeq" id="WP_181753485.1">
    <property type="nucleotide sequence ID" value="NZ_JACEOG010000001.1"/>
</dbReference>
<dbReference type="Proteomes" id="UP000550354">
    <property type="component" value="Unassembled WGS sequence"/>
</dbReference>
<name>A0A838X7G5_9ACTN</name>
<sequence length="100" mass="11283">MIVRKAWGGRVFDVDVEGAVAYLNDEFYPKHRDLAAKAREDALSYFELEIQEFTGTTPPAGDPIIIDRAGPRLTHDVRWEHPTGGEWFARADGVDGDRRP</sequence>
<reference evidence="1 2" key="1">
    <citation type="submission" date="2020-07" db="EMBL/GenBank/DDBJ databases">
        <title>Draft genome and description of Aeromicrobium phoceense strain Marseille-Q0843 isolated from healthy skin swab.</title>
        <authorList>
            <person name="Boxberger M."/>
            <person name="La Scola B."/>
        </authorList>
    </citation>
    <scope>NUCLEOTIDE SEQUENCE [LARGE SCALE GENOMIC DNA]</scope>
    <source>
        <strain evidence="1 2">Marseille-Q0843</strain>
    </source>
</reference>
<protein>
    <submittedName>
        <fullName evidence="1">Uncharacterized protein</fullName>
    </submittedName>
</protein>
<proteinExistence type="predicted"/>
<evidence type="ECO:0000313" key="2">
    <source>
        <dbReference type="Proteomes" id="UP000550354"/>
    </source>
</evidence>
<gene>
    <name evidence="1" type="ORF">H1W00_03020</name>
</gene>
<comment type="caution">
    <text evidence="1">The sequence shown here is derived from an EMBL/GenBank/DDBJ whole genome shotgun (WGS) entry which is preliminary data.</text>
</comment>
<evidence type="ECO:0000313" key="1">
    <source>
        <dbReference type="EMBL" id="MBA4607439.1"/>
    </source>
</evidence>
<dbReference type="EMBL" id="JACEOG010000001">
    <property type="protein sequence ID" value="MBA4607439.1"/>
    <property type="molecule type" value="Genomic_DNA"/>
</dbReference>
<dbReference type="AlphaFoldDB" id="A0A838X7G5"/>
<keyword evidence="2" id="KW-1185">Reference proteome</keyword>
<accession>A0A838X7G5</accession>
<organism evidence="1 2">
    <name type="scientific">Aeromicrobium phoceense</name>
    <dbReference type="NCBI Taxonomy" id="2754045"/>
    <lineage>
        <taxon>Bacteria</taxon>
        <taxon>Bacillati</taxon>
        <taxon>Actinomycetota</taxon>
        <taxon>Actinomycetes</taxon>
        <taxon>Propionibacteriales</taxon>
        <taxon>Nocardioidaceae</taxon>
        <taxon>Aeromicrobium</taxon>
    </lineage>
</organism>